<evidence type="ECO:0000313" key="3">
    <source>
        <dbReference type="EMBL" id="MCB5446012.1"/>
    </source>
</evidence>
<feature type="transmembrane region" description="Helical" evidence="1">
    <location>
        <begin position="140"/>
        <end position="159"/>
    </location>
</feature>
<keyword evidence="1" id="KW-1133">Transmembrane helix</keyword>
<feature type="transmembrane region" description="Helical" evidence="1">
    <location>
        <begin position="53"/>
        <end position="75"/>
    </location>
</feature>
<feature type="transmembrane region" description="Helical" evidence="1">
    <location>
        <begin position="166"/>
        <end position="184"/>
    </location>
</feature>
<comment type="caution">
    <text evidence="3">The sequence shown here is derived from an EMBL/GenBank/DDBJ whole genome shotgun (WGS) entry which is preliminary data.</text>
</comment>
<keyword evidence="4" id="KW-1185">Reference proteome</keyword>
<feature type="transmembrane region" description="Helical" evidence="1">
    <location>
        <begin position="204"/>
        <end position="222"/>
    </location>
</feature>
<accession>A0ABS8CXU5</accession>
<dbReference type="GO" id="GO:0016746">
    <property type="term" value="F:acyltransferase activity"/>
    <property type="evidence" value="ECO:0007669"/>
    <property type="project" value="UniProtKB-KW"/>
</dbReference>
<gene>
    <name evidence="3" type="ORF">LIP50_07355</name>
</gene>
<keyword evidence="1" id="KW-0812">Transmembrane</keyword>
<evidence type="ECO:0000313" key="4">
    <source>
        <dbReference type="Proteomes" id="UP001299409"/>
    </source>
</evidence>
<evidence type="ECO:0000259" key="2">
    <source>
        <dbReference type="Pfam" id="PF01757"/>
    </source>
</evidence>
<protein>
    <submittedName>
        <fullName evidence="3">Acyltransferase</fullName>
    </submittedName>
</protein>
<reference evidence="3 4" key="1">
    <citation type="submission" date="2021-10" db="EMBL/GenBank/DDBJ databases">
        <title>Collection of gut derived symbiotic bacterial strains cultured from healthy donors.</title>
        <authorList>
            <person name="Lin H."/>
            <person name="Littmann E."/>
            <person name="Claire K."/>
            <person name="Pamer E."/>
        </authorList>
    </citation>
    <scope>NUCLEOTIDE SEQUENCE [LARGE SCALE GENOMIC DNA]</scope>
    <source>
        <strain evidence="3 4">MSK.17.68</strain>
    </source>
</reference>
<keyword evidence="3" id="KW-0808">Transferase</keyword>
<dbReference type="RefSeq" id="WP_226924155.1">
    <property type="nucleotide sequence ID" value="NZ_BAABXU010000001.1"/>
</dbReference>
<organism evidence="3 4">
    <name type="scientific">Intestinibacter bartlettii</name>
    <dbReference type="NCBI Taxonomy" id="261299"/>
    <lineage>
        <taxon>Bacteria</taxon>
        <taxon>Bacillati</taxon>
        <taxon>Bacillota</taxon>
        <taxon>Clostridia</taxon>
        <taxon>Peptostreptococcales</taxon>
        <taxon>Peptostreptococcaceae</taxon>
        <taxon>Intestinibacter</taxon>
    </lineage>
</organism>
<dbReference type="EMBL" id="JAJBMB010000006">
    <property type="protein sequence ID" value="MCB5446012.1"/>
    <property type="molecule type" value="Genomic_DNA"/>
</dbReference>
<dbReference type="Proteomes" id="UP001299409">
    <property type="component" value="Unassembled WGS sequence"/>
</dbReference>
<keyword evidence="1" id="KW-0472">Membrane</keyword>
<proteinExistence type="predicted"/>
<dbReference type="InterPro" id="IPR002656">
    <property type="entry name" value="Acyl_transf_3_dom"/>
</dbReference>
<evidence type="ECO:0000256" key="1">
    <source>
        <dbReference type="SAM" id="Phobius"/>
    </source>
</evidence>
<sequence>MRELNFTKEHTKIAKGVAILLMLTHHLFAFPDRIHLDQGYISLFSIGGNNIEFIMGVFGNICVSMYIFLSGYGIYMSSLKNGKITLKDSFKRLKKLYINYWIVFIIFVPIGFIFFNKELNIREFILNFVGWSSSYNGEWWFFRLYVELILLVPILKYLINDSLLKSIVNITILLFFSKVIGYGINAGIDKFIPSLIVYEVHDILFWKHVFLWGIYVLNLIFIQKF</sequence>
<name>A0ABS8CXU5_9FIRM</name>
<dbReference type="Pfam" id="PF01757">
    <property type="entry name" value="Acyl_transf_3"/>
    <property type="match status" value="1"/>
</dbReference>
<keyword evidence="3" id="KW-0012">Acyltransferase</keyword>
<feature type="transmembrane region" description="Helical" evidence="1">
    <location>
        <begin position="96"/>
        <end position="115"/>
    </location>
</feature>
<feature type="domain" description="Acyltransferase 3" evidence="2">
    <location>
        <begin position="14"/>
        <end position="186"/>
    </location>
</feature>